<proteinExistence type="predicted"/>
<dbReference type="Proteomes" id="UP000326198">
    <property type="component" value="Unassembled WGS sequence"/>
</dbReference>
<feature type="chain" id="PRO_5025058264" evidence="1">
    <location>
        <begin position="21"/>
        <end position="141"/>
    </location>
</feature>
<name>A0A5N7BIJ5_9EURO</name>
<gene>
    <name evidence="2" type="ORF">BDV26DRAFT_289248</name>
</gene>
<feature type="signal peptide" evidence="1">
    <location>
        <begin position="1"/>
        <end position="20"/>
    </location>
</feature>
<organism evidence="2 3">
    <name type="scientific">Aspergillus bertholletiae</name>
    <dbReference type="NCBI Taxonomy" id="1226010"/>
    <lineage>
        <taxon>Eukaryota</taxon>
        <taxon>Fungi</taxon>
        <taxon>Dikarya</taxon>
        <taxon>Ascomycota</taxon>
        <taxon>Pezizomycotina</taxon>
        <taxon>Eurotiomycetes</taxon>
        <taxon>Eurotiomycetidae</taxon>
        <taxon>Eurotiales</taxon>
        <taxon>Aspergillaceae</taxon>
        <taxon>Aspergillus</taxon>
        <taxon>Aspergillus subgen. Circumdati</taxon>
    </lineage>
</organism>
<evidence type="ECO:0000313" key="2">
    <source>
        <dbReference type="EMBL" id="KAE8381606.1"/>
    </source>
</evidence>
<dbReference type="EMBL" id="ML736169">
    <property type="protein sequence ID" value="KAE8381606.1"/>
    <property type="molecule type" value="Genomic_DNA"/>
</dbReference>
<evidence type="ECO:0000313" key="3">
    <source>
        <dbReference type="Proteomes" id="UP000326198"/>
    </source>
</evidence>
<keyword evidence="1" id="KW-0732">Signal</keyword>
<evidence type="ECO:0000256" key="1">
    <source>
        <dbReference type="SAM" id="SignalP"/>
    </source>
</evidence>
<protein>
    <submittedName>
        <fullName evidence="2">Uncharacterized protein</fullName>
    </submittedName>
</protein>
<dbReference type="AlphaFoldDB" id="A0A5N7BIJ5"/>
<reference evidence="2 3" key="1">
    <citation type="submission" date="2019-04" db="EMBL/GenBank/DDBJ databases">
        <title>Friends and foes A comparative genomics studyof 23 Aspergillus species from section Flavi.</title>
        <authorList>
            <consortium name="DOE Joint Genome Institute"/>
            <person name="Kjaerbolling I."/>
            <person name="Vesth T."/>
            <person name="Frisvad J.C."/>
            <person name="Nybo J.L."/>
            <person name="Theobald S."/>
            <person name="Kildgaard S."/>
            <person name="Isbrandt T."/>
            <person name="Kuo A."/>
            <person name="Sato A."/>
            <person name="Lyhne E.K."/>
            <person name="Kogle M.E."/>
            <person name="Wiebenga A."/>
            <person name="Kun R.S."/>
            <person name="Lubbers R.J."/>
            <person name="Makela M.R."/>
            <person name="Barry K."/>
            <person name="Chovatia M."/>
            <person name="Clum A."/>
            <person name="Daum C."/>
            <person name="Haridas S."/>
            <person name="He G."/>
            <person name="LaButti K."/>
            <person name="Lipzen A."/>
            <person name="Mondo S."/>
            <person name="Riley R."/>
            <person name="Salamov A."/>
            <person name="Simmons B.A."/>
            <person name="Magnuson J.K."/>
            <person name="Henrissat B."/>
            <person name="Mortensen U.H."/>
            <person name="Larsen T.O."/>
            <person name="Devries R.P."/>
            <person name="Grigoriev I.V."/>
            <person name="Machida M."/>
            <person name="Baker S.E."/>
            <person name="Andersen M.R."/>
        </authorList>
    </citation>
    <scope>NUCLEOTIDE SEQUENCE [LARGE SCALE GENOMIC DNA]</scope>
    <source>
        <strain evidence="2 3">IBT 29228</strain>
    </source>
</reference>
<keyword evidence="3" id="KW-1185">Reference proteome</keyword>
<accession>A0A5N7BIJ5</accession>
<dbReference type="OrthoDB" id="5960234at2759"/>
<sequence length="141" mass="15904">MIYWAYVRWWLAFVTSNVFGGLSPAKDWLKHWLPVLWPKDKVKANSDPEAEPGISMNDRGTEGKIVLEMLTAVLGQTGDIKRLLADLEEQLKVQEPREEAALLTLNLSDPLTPAICGCHEGYLDRFASEIDRAFRHPGDGR</sequence>